<gene>
    <name evidence="1" type="ORF">PENTCL1PPCAC_27948</name>
</gene>
<dbReference type="EMBL" id="BTSX01000006">
    <property type="protein sequence ID" value="GMT05774.1"/>
    <property type="molecule type" value="Genomic_DNA"/>
</dbReference>
<reference evidence="1" key="1">
    <citation type="submission" date="2023-10" db="EMBL/GenBank/DDBJ databases">
        <title>Genome assembly of Pristionchus species.</title>
        <authorList>
            <person name="Yoshida K."/>
            <person name="Sommer R.J."/>
        </authorList>
    </citation>
    <scope>NUCLEOTIDE SEQUENCE</scope>
    <source>
        <strain evidence="1">RS0144</strain>
    </source>
</reference>
<feature type="non-terminal residue" evidence="1">
    <location>
        <position position="1"/>
    </location>
</feature>
<accession>A0AAV5UHD9</accession>
<dbReference type="Proteomes" id="UP001432027">
    <property type="component" value="Unassembled WGS sequence"/>
</dbReference>
<sequence length="69" mass="7817">STTNPSVTSDLLKLESAQTGEMDQWSWSERIQVNSYAPNGYDAYNSIGGTRNFRGFDLFRQIVLNPELE</sequence>
<protein>
    <submittedName>
        <fullName evidence="1">Uncharacterized protein</fullName>
    </submittedName>
</protein>
<name>A0AAV5UHD9_9BILA</name>
<feature type="non-terminal residue" evidence="1">
    <location>
        <position position="69"/>
    </location>
</feature>
<evidence type="ECO:0000313" key="2">
    <source>
        <dbReference type="Proteomes" id="UP001432027"/>
    </source>
</evidence>
<keyword evidence="2" id="KW-1185">Reference proteome</keyword>
<comment type="caution">
    <text evidence="1">The sequence shown here is derived from an EMBL/GenBank/DDBJ whole genome shotgun (WGS) entry which is preliminary data.</text>
</comment>
<proteinExistence type="predicted"/>
<organism evidence="1 2">
    <name type="scientific">Pristionchus entomophagus</name>
    <dbReference type="NCBI Taxonomy" id="358040"/>
    <lineage>
        <taxon>Eukaryota</taxon>
        <taxon>Metazoa</taxon>
        <taxon>Ecdysozoa</taxon>
        <taxon>Nematoda</taxon>
        <taxon>Chromadorea</taxon>
        <taxon>Rhabditida</taxon>
        <taxon>Rhabditina</taxon>
        <taxon>Diplogasteromorpha</taxon>
        <taxon>Diplogasteroidea</taxon>
        <taxon>Neodiplogasteridae</taxon>
        <taxon>Pristionchus</taxon>
    </lineage>
</organism>
<evidence type="ECO:0000313" key="1">
    <source>
        <dbReference type="EMBL" id="GMT05774.1"/>
    </source>
</evidence>
<dbReference type="AlphaFoldDB" id="A0AAV5UHD9"/>